<dbReference type="AlphaFoldDB" id="A0A1X7SUX2"/>
<sequence length="88" mass="10050">LTVERATGSKNHNVNEWRGIDRLEGLIPVVEDWHAKVCLLKAIWKLLYKTSSGSNSGALYHLRNLIQRRTVTVEIKSDPTACEQFFLL</sequence>
<reference evidence="2" key="1">
    <citation type="submission" date="2017-05" db="UniProtKB">
        <authorList>
            <consortium name="EnsemblMetazoa"/>
        </authorList>
    </citation>
    <scope>IDENTIFICATION</scope>
</reference>
<accession>A0A1X7SUX2</accession>
<evidence type="ECO:0000259" key="1">
    <source>
        <dbReference type="Pfam" id="PF20231"/>
    </source>
</evidence>
<dbReference type="InParanoid" id="A0A1X7SUX2"/>
<evidence type="ECO:0000313" key="2">
    <source>
        <dbReference type="EnsemblMetazoa" id="Aqu2.1.05942_001"/>
    </source>
</evidence>
<protein>
    <recommendedName>
        <fullName evidence="1">DUF6589 domain-containing protein</fullName>
    </recommendedName>
</protein>
<organism evidence="2">
    <name type="scientific">Amphimedon queenslandica</name>
    <name type="common">Sponge</name>
    <dbReference type="NCBI Taxonomy" id="400682"/>
    <lineage>
        <taxon>Eukaryota</taxon>
        <taxon>Metazoa</taxon>
        <taxon>Porifera</taxon>
        <taxon>Demospongiae</taxon>
        <taxon>Heteroscleromorpha</taxon>
        <taxon>Haplosclerida</taxon>
        <taxon>Niphatidae</taxon>
        <taxon>Amphimedon</taxon>
    </lineage>
</organism>
<feature type="domain" description="DUF6589" evidence="1">
    <location>
        <begin position="1"/>
        <end position="72"/>
    </location>
</feature>
<proteinExistence type="predicted"/>
<dbReference type="InterPro" id="IPR046496">
    <property type="entry name" value="DUF6589"/>
</dbReference>
<dbReference type="Pfam" id="PF20231">
    <property type="entry name" value="DUF6589"/>
    <property type="match status" value="1"/>
</dbReference>
<dbReference type="EnsemblMetazoa" id="Aqu2.1.05942_001">
    <property type="protein sequence ID" value="Aqu2.1.05942_001"/>
    <property type="gene ID" value="Aqu2.1.05942"/>
</dbReference>
<name>A0A1X7SUX2_AMPQE</name>